<keyword evidence="1" id="KW-0732">Signal</keyword>
<protein>
    <recommendedName>
        <fullName evidence="2">Sdz-33 F-box domain-containing protein</fullName>
    </recommendedName>
</protein>
<evidence type="ECO:0000259" key="2">
    <source>
        <dbReference type="Pfam" id="PF07735"/>
    </source>
</evidence>
<gene>
    <name evidence="3" type="ORF">CRE_16396</name>
</gene>
<name>E3NC71_CAERE</name>
<accession>E3NC71</accession>
<organism evidence="4">
    <name type="scientific">Caenorhabditis remanei</name>
    <name type="common">Caenorhabditis vulgaris</name>
    <dbReference type="NCBI Taxonomy" id="31234"/>
    <lineage>
        <taxon>Eukaryota</taxon>
        <taxon>Metazoa</taxon>
        <taxon>Ecdysozoa</taxon>
        <taxon>Nematoda</taxon>
        <taxon>Chromadorea</taxon>
        <taxon>Rhabditida</taxon>
        <taxon>Rhabditina</taxon>
        <taxon>Rhabditomorpha</taxon>
        <taxon>Rhabditoidea</taxon>
        <taxon>Rhabditidae</taxon>
        <taxon>Peloderinae</taxon>
        <taxon>Caenorhabditis</taxon>
    </lineage>
</organism>
<dbReference type="Pfam" id="PF07735">
    <property type="entry name" value="FBA_2"/>
    <property type="match status" value="1"/>
</dbReference>
<evidence type="ECO:0000313" key="4">
    <source>
        <dbReference type="Proteomes" id="UP000008281"/>
    </source>
</evidence>
<dbReference type="HOGENOM" id="CLU_774423_0_0_1"/>
<dbReference type="InterPro" id="IPR012885">
    <property type="entry name" value="F-box_Sdz-33"/>
</dbReference>
<dbReference type="PANTHER" id="PTHR21503">
    <property type="entry name" value="F-BOX-CONTAINING HYPOTHETICAL PROTEIN C.ELEGANS"/>
    <property type="match status" value="1"/>
</dbReference>
<dbReference type="InParanoid" id="E3NC71"/>
<dbReference type="OMA" id="MISAGKW"/>
<dbReference type="eggNOG" id="ENOG502T3I7">
    <property type="taxonomic scope" value="Eukaryota"/>
</dbReference>
<reference evidence="3" key="1">
    <citation type="submission" date="2007-07" db="EMBL/GenBank/DDBJ databases">
        <title>PCAP assembly of the Caenorhabditis remanei genome.</title>
        <authorList>
            <consortium name="The Caenorhabditis remanei Sequencing Consortium"/>
            <person name="Wilson R.K."/>
        </authorList>
    </citation>
    <scope>NUCLEOTIDE SEQUENCE [LARGE SCALE GENOMIC DNA]</scope>
    <source>
        <strain evidence="3">PB4641</strain>
    </source>
</reference>
<dbReference type="PANTHER" id="PTHR21503:SF8">
    <property type="entry name" value="F-BOX ASSOCIATED DOMAIN-CONTAINING PROTEIN-RELATED"/>
    <property type="match status" value="1"/>
</dbReference>
<dbReference type="Proteomes" id="UP000008281">
    <property type="component" value="Unassembled WGS sequence"/>
</dbReference>
<proteinExistence type="predicted"/>
<dbReference type="EMBL" id="DS268592">
    <property type="protein sequence ID" value="EFO92630.1"/>
    <property type="molecule type" value="Genomic_DNA"/>
</dbReference>
<evidence type="ECO:0000256" key="1">
    <source>
        <dbReference type="SAM" id="SignalP"/>
    </source>
</evidence>
<feature type="signal peptide" evidence="1">
    <location>
        <begin position="1"/>
        <end position="19"/>
    </location>
</feature>
<keyword evidence="4" id="KW-1185">Reference proteome</keyword>
<feature type="chain" id="PRO_5003177297" description="Sdz-33 F-box domain-containing protein" evidence="1">
    <location>
        <begin position="20"/>
        <end position="343"/>
    </location>
</feature>
<dbReference type="AlphaFoldDB" id="E3NC71"/>
<evidence type="ECO:0000313" key="3">
    <source>
        <dbReference type="EMBL" id="EFO92630.1"/>
    </source>
</evidence>
<sequence>MKPFRLLLLPHLVFRKIASQIDLLALSLCSKKSRLAVKLSGIKPIRLSKQHISTSHSVVLEFDYYWIIWLLKKREDIADVKQKFSAEYKIGEQIFKTRFNGNHDVLTSLCTDYYSAADQIVEYLKNTFNCELTRYIVSREGYPEYRQLITQTINNSKNCELVFGESGQKVNAEDIDFLFNNLKTDKMLRVSRRICENYQLQNPLTFPSFYVYDAPWFRPEDLFNANCEHLTILHAPKLKPSHINLYLKQWINGEHLRILFLRIETMWLYSVLPERNQQLFDGIQLKPFDMRREKSSYKKSAFFDLLGNQFRNHQSWDIHRNDGTVGSIALNSDGCLFHVWRLK</sequence>
<feature type="domain" description="Sdz-33 F-box" evidence="2">
    <location>
        <begin position="206"/>
        <end position="262"/>
    </location>
</feature>